<sequence>MEYITMIKTLRRIQEALSIVDKDQPLSLVAVVLKEKRLTFTWLDGEAQQVSVIFCLSSVSMFSKFSCSSIHICENSYETCGPRRDITDVLFTQKNITAVPQLVIVRYKTNATEDSIQIEGKKPKNMLEAFLNDDVDLASQLVAWYNGSEESSKIIKWISQIIEDGDFRELPFFRAKTPALVPEDADPIWSVGWLSLETKTSCPDFWPVRSSGGVGARAGITPIQYLLCSVVRSSVELAARAELCEWPLERRVGSSSGGLVLQKCWASAFCARAGGWPLERKSVSGRSSGVFYARA</sequence>
<evidence type="ECO:0000313" key="1">
    <source>
        <dbReference type="EMBL" id="KAF5942947.1"/>
    </source>
</evidence>
<proteinExistence type="predicted"/>
<name>A0A7J7GR59_CAMSI</name>
<organism evidence="1 2">
    <name type="scientific">Camellia sinensis</name>
    <name type="common">Tea plant</name>
    <name type="synonym">Thea sinensis</name>
    <dbReference type="NCBI Taxonomy" id="4442"/>
    <lineage>
        <taxon>Eukaryota</taxon>
        <taxon>Viridiplantae</taxon>
        <taxon>Streptophyta</taxon>
        <taxon>Embryophyta</taxon>
        <taxon>Tracheophyta</taxon>
        <taxon>Spermatophyta</taxon>
        <taxon>Magnoliopsida</taxon>
        <taxon>eudicotyledons</taxon>
        <taxon>Gunneridae</taxon>
        <taxon>Pentapetalae</taxon>
        <taxon>asterids</taxon>
        <taxon>Ericales</taxon>
        <taxon>Theaceae</taxon>
        <taxon>Camellia</taxon>
    </lineage>
</organism>
<reference evidence="1 2" key="2">
    <citation type="submission" date="2020-07" db="EMBL/GenBank/DDBJ databases">
        <title>Genome assembly of wild tea tree DASZ reveals pedigree and selection history of tea varieties.</title>
        <authorList>
            <person name="Zhang W."/>
        </authorList>
    </citation>
    <scope>NUCLEOTIDE SEQUENCE [LARGE SCALE GENOMIC DNA]</scope>
    <source>
        <strain evidence="2">cv. G240</strain>
        <tissue evidence="1">Leaf</tissue>
    </source>
</reference>
<comment type="caution">
    <text evidence="1">The sequence shown here is derived from an EMBL/GenBank/DDBJ whole genome shotgun (WGS) entry which is preliminary data.</text>
</comment>
<evidence type="ECO:0000313" key="2">
    <source>
        <dbReference type="Proteomes" id="UP000593564"/>
    </source>
</evidence>
<dbReference type="InterPro" id="IPR052448">
    <property type="entry name" value="DnaJ_C16_autophagy_reg"/>
</dbReference>
<gene>
    <name evidence="1" type="ORF">HYC85_020589</name>
</gene>
<protein>
    <submittedName>
        <fullName evidence="1">Uncharacterized protein</fullName>
    </submittedName>
</protein>
<keyword evidence="2" id="KW-1185">Reference proteome</keyword>
<dbReference type="Proteomes" id="UP000593564">
    <property type="component" value="Unassembled WGS sequence"/>
</dbReference>
<accession>A0A7J7GR59</accession>
<dbReference type="PANTHER" id="PTHR44303:SF2">
    <property type="entry name" value="DNAJ HOMOLOG SUBFAMILY C MEMBER 16"/>
    <property type="match status" value="1"/>
</dbReference>
<dbReference type="AlphaFoldDB" id="A0A7J7GR59"/>
<dbReference type="PANTHER" id="PTHR44303">
    <property type="entry name" value="DNAJ HOMOLOG SUBFAMILY C MEMBER 16"/>
    <property type="match status" value="1"/>
</dbReference>
<dbReference type="EMBL" id="JACBKZ010000009">
    <property type="protein sequence ID" value="KAF5942947.1"/>
    <property type="molecule type" value="Genomic_DNA"/>
</dbReference>
<reference evidence="2" key="1">
    <citation type="journal article" date="2020" name="Nat. Commun.">
        <title>Genome assembly of wild tea tree DASZ reveals pedigree and selection history of tea varieties.</title>
        <authorList>
            <person name="Zhang W."/>
            <person name="Zhang Y."/>
            <person name="Qiu H."/>
            <person name="Guo Y."/>
            <person name="Wan H."/>
            <person name="Zhang X."/>
            <person name="Scossa F."/>
            <person name="Alseekh S."/>
            <person name="Zhang Q."/>
            <person name="Wang P."/>
            <person name="Xu L."/>
            <person name="Schmidt M.H."/>
            <person name="Jia X."/>
            <person name="Li D."/>
            <person name="Zhu A."/>
            <person name="Guo F."/>
            <person name="Chen W."/>
            <person name="Ni D."/>
            <person name="Usadel B."/>
            <person name="Fernie A.R."/>
            <person name="Wen W."/>
        </authorList>
    </citation>
    <scope>NUCLEOTIDE SEQUENCE [LARGE SCALE GENOMIC DNA]</scope>
    <source>
        <strain evidence="2">cv. G240</strain>
    </source>
</reference>